<dbReference type="OrthoDB" id="5771927at2"/>
<keyword evidence="2" id="KW-1133">Transmembrane helix</keyword>
<feature type="compositionally biased region" description="Polar residues" evidence="1">
    <location>
        <begin position="1"/>
        <end position="19"/>
    </location>
</feature>
<reference evidence="4" key="1">
    <citation type="submission" date="2016-09" db="EMBL/GenBank/DDBJ databases">
        <authorList>
            <person name="Wan X."/>
            <person name="Hou S."/>
        </authorList>
    </citation>
    <scope>NUCLEOTIDE SEQUENCE [LARGE SCALE GENOMIC DNA]</scope>
    <source>
        <strain evidence="4">KH87</strain>
    </source>
</reference>
<evidence type="ECO:0000256" key="2">
    <source>
        <dbReference type="SAM" id="Phobius"/>
    </source>
</evidence>
<name>A0A1E7Q4Q0_9GAMM</name>
<protein>
    <submittedName>
        <fullName evidence="3">DUF883 domain-containing protein</fullName>
    </submittedName>
</protein>
<evidence type="ECO:0000256" key="1">
    <source>
        <dbReference type="SAM" id="MobiDB-lite"/>
    </source>
</evidence>
<dbReference type="Proteomes" id="UP000242258">
    <property type="component" value="Unassembled WGS sequence"/>
</dbReference>
<dbReference type="STRING" id="1628148.BI198_05560"/>
<organism evidence="3 4">
    <name type="scientific">Rheinheimera salexigens</name>
    <dbReference type="NCBI Taxonomy" id="1628148"/>
    <lineage>
        <taxon>Bacteria</taxon>
        <taxon>Pseudomonadati</taxon>
        <taxon>Pseudomonadota</taxon>
        <taxon>Gammaproteobacteria</taxon>
        <taxon>Chromatiales</taxon>
        <taxon>Chromatiaceae</taxon>
        <taxon>Rheinheimera</taxon>
    </lineage>
</organism>
<comment type="caution">
    <text evidence="3">The sequence shown here is derived from an EMBL/GenBank/DDBJ whole genome shotgun (WGS) entry which is preliminary data.</text>
</comment>
<feature type="transmembrane region" description="Helical" evidence="2">
    <location>
        <begin position="84"/>
        <end position="101"/>
    </location>
</feature>
<feature type="compositionally biased region" description="Basic and acidic residues" evidence="1">
    <location>
        <begin position="44"/>
        <end position="67"/>
    </location>
</feature>
<sequence length="105" mass="10924">MANSTTNKASTSVNESGSPMTEKAAAAAHQAVDSMSTKAASAEETIRKTAAESSEALHQRQEQIKHQLESGYARTRSLAAENPLAAAGIAFAAGVLITALLRRGR</sequence>
<feature type="region of interest" description="Disordered" evidence="1">
    <location>
        <begin position="1"/>
        <end position="67"/>
    </location>
</feature>
<keyword evidence="2" id="KW-0472">Membrane</keyword>
<proteinExistence type="predicted"/>
<dbReference type="EMBL" id="MKEK01000001">
    <property type="protein sequence ID" value="OEY69101.1"/>
    <property type="molecule type" value="Genomic_DNA"/>
</dbReference>
<accession>A0A1E7Q4Q0</accession>
<dbReference type="RefSeq" id="WP_070048667.1">
    <property type="nucleotide sequence ID" value="NZ_CBCSDO010000003.1"/>
</dbReference>
<evidence type="ECO:0000313" key="3">
    <source>
        <dbReference type="EMBL" id="OEY69101.1"/>
    </source>
</evidence>
<dbReference type="AlphaFoldDB" id="A0A1E7Q4Q0"/>
<evidence type="ECO:0000313" key="4">
    <source>
        <dbReference type="Proteomes" id="UP000242258"/>
    </source>
</evidence>
<keyword evidence="2" id="KW-0812">Transmembrane</keyword>
<gene>
    <name evidence="3" type="ORF">BI198_05560</name>
</gene>
<keyword evidence="4" id="KW-1185">Reference proteome</keyword>